<evidence type="ECO:0000256" key="2">
    <source>
        <dbReference type="SAM" id="Phobius"/>
    </source>
</evidence>
<feature type="transmembrane region" description="Helical" evidence="2">
    <location>
        <begin position="219"/>
        <end position="242"/>
    </location>
</feature>
<evidence type="ECO:0000256" key="1">
    <source>
        <dbReference type="SAM" id="MobiDB-lite"/>
    </source>
</evidence>
<feature type="compositionally biased region" description="Basic and acidic residues" evidence="1">
    <location>
        <begin position="340"/>
        <end position="351"/>
    </location>
</feature>
<evidence type="ECO:0008006" key="5">
    <source>
        <dbReference type="Google" id="ProtNLM"/>
    </source>
</evidence>
<evidence type="ECO:0000313" key="3">
    <source>
        <dbReference type="EMBL" id="KAG7369455.1"/>
    </source>
</evidence>
<feature type="compositionally biased region" description="Basic residues" evidence="1">
    <location>
        <begin position="392"/>
        <end position="401"/>
    </location>
</feature>
<accession>A0A9K3LVT2</accession>
<dbReference type="AlphaFoldDB" id="A0A9K3LVT2"/>
<reference evidence="3" key="1">
    <citation type="journal article" date="2021" name="Sci. Rep.">
        <title>Diploid genomic architecture of Nitzschia inconspicua, an elite biomass production diatom.</title>
        <authorList>
            <person name="Oliver A."/>
            <person name="Podell S."/>
            <person name="Pinowska A."/>
            <person name="Traller J.C."/>
            <person name="Smith S.R."/>
            <person name="McClure R."/>
            <person name="Beliaev A."/>
            <person name="Bohutskyi P."/>
            <person name="Hill E.A."/>
            <person name="Rabines A."/>
            <person name="Zheng H."/>
            <person name="Allen L.Z."/>
            <person name="Kuo A."/>
            <person name="Grigoriev I.V."/>
            <person name="Allen A.E."/>
            <person name="Hazlebeck D."/>
            <person name="Allen E.E."/>
        </authorList>
    </citation>
    <scope>NUCLEOTIDE SEQUENCE</scope>
    <source>
        <strain evidence="3">Hildebrandi</strain>
    </source>
</reference>
<reference evidence="3" key="2">
    <citation type="submission" date="2021-04" db="EMBL/GenBank/DDBJ databases">
        <authorList>
            <person name="Podell S."/>
        </authorList>
    </citation>
    <scope>NUCLEOTIDE SEQUENCE</scope>
    <source>
        <strain evidence="3">Hildebrandi</strain>
    </source>
</reference>
<dbReference type="Proteomes" id="UP000693970">
    <property type="component" value="Unassembled WGS sequence"/>
</dbReference>
<feature type="transmembrane region" description="Helical" evidence="2">
    <location>
        <begin position="295"/>
        <end position="319"/>
    </location>
</feature>
<evidence type="ECO:0000313" key="4">
    <source>
        <dbReference type="Proteomes" id="UP000693970"/>
    </source>
</evidence>
<gene>
    <name evidence="3" type="ORF">IV203_027201</name>
</gene>
<sequence>MNSKKTNSGYGIKDIDDDVEQALQQDASSATPTPPPPLTAEERRIQKLLAEGAYHLPNNQAWYQDFLQYICNNHPIFSVCFQSPLHPISKGMRAVGLLGSVMVGLVLTNIIYMWQLSTEDETEEPEEAIFQLSAGGFAVYNGTSVTYINDDNVVAKYTQFEISSTAMLVLWTVGSAAHSLFDSFLWYASSCQCCNDKDDDDDNNNQPQQPSKWRKYCNILIVIMVIVISTAATLAVVIRAMIEDSDSGQDSANAILGTMDKNNNNNNNTELSQLMNKDAATPLTNKKNYDFLQDYAIELVLAWFVWFFIIEGILFSGILSCGGRFFPNMLGGWPYEMKQEQKKKNSMDKTHPQPINVIRNSKNIAVESKKKNKRQGAQKKESVNDDSYINTKKMKKNKKTTKAPSTGTKSGKKKSITNNKGLKVKSLD</sequence>
<feature type="region of interest" description="Disordered" evidence="1">
    <location>
        <begin position="340"/>
        <end position="428"/>
    </location>
</feature>
<name>A0A9K3LVT2_9STRA</name>
<keyword evidence="4" id="KW-1185">Reference proteome</keyword>
<feature type="transmembrane region" description="Helical" evidence="2">
    <location>
        <begin position="94"/>
        <end position="114"/>
    </location>
</feature>
<keyword evidence="2" id="KW-0472">Membrane</keyword>
<dbReference type="OrthoDB" id="43681at2759"/>
<keyword evidence="2" id="KW-1133">Transmembrane helix</keyword>
<proteinExistence type="predicted"/>
<comment type="caution">
    <text evidence="3">The sequence shown here is derived from an EMBL/GenBank/DDBJ whole genome shotgun (WGS) entry which is preliminary data.</text>
</comment>
<organism evidence="3 4">
    <name type="scientific">Nitzschia inconspicua</name>
    <dbReference type="NCBI Taxonomy" id="303405"/>
    <lineage>
        <taxon>Eukaryota</taxon>
        <taxon>Sar</taxon>
        <taxon>Stramenopiles</taxon>
        <taxon>Ochrophyta</taxon>
        <taxon>Bacillariophyta</taxon>
        <taxon>Bacillariophyceae</taxon>
        <taxon>Bacillariophycidae</taxon>
        <taxon>Bacillariales</taxon>
        <taxon>Bacillariaceae</taxon>
        <taxon>Nitzschia</taxon>
    </lineage>
</organism>
<keyword evidence="2" id="KW-0812">Transmembrane</keyword>
<dbReference type="EMBL" id="JAGRRH010000005">
    <property type="protein sequence ID" value="KAG7369455.1"/>
    <property type="molecule type" value="Genomic_DNA"/>
</dbReference>
<protein>
    <recommendedName>
        <fullName evidence="5">Transmembrane protein</fullName>
    </recommendedName>
</protein>